<protein>
    <recommendedName>
        <fullName evidence="6">Plus3 domain-containing protein</fullName>
    </recommendedName>
</protein>
<feature type="region of interest" description="Disordered" evidence="5">
    <location>
        <begin position="1"/>
        <end position="99"/>
    </location>
</feature>
<dbReference type="GeneID" id="36515174"/>
<evidence type="ECO:0000256" key="3">
    <source>
        <dbReference type="ARBA" id="ARBA00023163"/>
    </source>
</evidence>
<dbReference type="GO" id="GO:0003677">
    <property type="term" value="F:DNA binding"/>
    <property type="evidence" value="ECO:0007669"/>
    <property type="project" value="InterPro"/>
</dbReference>
<gene>
    <name evidence="7" type="ORF">B9G98_01425</name>
</gene>
<dbReference type="SUPFAM" id="SSF159042">
    <property type="entry name" value="Plus3-like"/>
    <property type="match status" value="1"/>
</dbReference>
<dbReference type="EMBL" id="NDIQ01000001">
    <property type="protein sequence ID" value="PRT53805.1"/>
    <property type="molecule type" value="Genomic_DNA"/>
</dbReference>
<organism evidence="7 8">
    <name type="scientific">Wickerhamiella sorbophila</name>
    <dbReference type="NCBI Taxonomy" id="45607"/>
    <lineage>
        <taxon>Eukaryota</taxon>
        <taxon>Fungi</taxon>
        <taxon>Dikarya</taxon>
        <taxon>Ascomycota</taxon>
        <taxon>Saccharomycotina</taxon>
        <taxon>Dipodascomycetes</taxon>
        <taxon>Dipodascales</taxon>
        <taxon>Trichomonascaceae</taxon>
        <taxon>Wickerhamiella</taxon>
    </lineage>
</organism>
<reference evidence="7 8" key="1">
    <citation type="submission" date="2017-04" db="EMBL/GenBank/DDBJ databases">
        <title>Genome sequencing of [Candida] sorbophila.</title>
        <authorList>
            <person name="Ahn J.O."/>
        </authorList>
    </citation>
    <scope>NUCLEOTIDE SEQUENCE [LARGE SCALE GENOMIC DNA]</scope>
    <source>
        <strain evidence="7 8">DS02</strain>
    </source>
</reference>
<keyword evidence="3" id="KW-0804">Transcription</keyword>
<dbReference type="STRING" id="45607.A0A2T0FFP4"/>
<evidence type="ECO:0000313" key="7">
    <source>
        <dbReference type="EMBL" id="PRT53805.1"/>
    </source>
</evidence>
<dbReference type="PANTHER" id="PTHR13115">
    <property type="entry name" value="RNA POLYMERASE-ASSOCIATED PROTEIN RTF1 HOMOLOG"/>
    <property type="match status" value="1"/>
</dbReference>
<feature type="compositionally biased region" description="Acidic residues" evidence="5">
    <location>
        <begin position="73"/>
        <end position="82"/>
    </location>
</feature>
<keyword evidence="2" id="KW-0805">Transcription regulation</keyword>
<evidence type="ECO:0000256" key="2">
    <source>
        <dbReference type="ARBA" id="ARBA00023015"/>
    </source>
</evidence>
<dbReference type="PANTHER" id="PTHR13115:SF8">
    <property type="entry name" value="RNA POLYMERASE-ASSOCIATED PROTEIN RTF1 HOMOLOG"/>
    <property type="match status" value="1"/>
</dbReference>
<dbReference type="RefSeq" id="XP_024663751.1">
    <property type="nucleotide sequence ID" value="XM_024807983.1"/>
</dbReference>
<keyword evidence="4" id="KW-0539">Nucleus</keyword>
<dbReference type="GO" id="GO:0016593">
    <property type="term" value="C:Cdc73/Paf1 complex"/>
    <property type="evidence" value="ECO:0007669"/>
    <property type="project" value="TreeGrafter"/>
</dbReference>
<dbReference type="InterPro" id="IPR036128">
    <property type="entry name" value="Plus3-like_sf"/>
</dbReference>
<dbReference type="Pfam" id="PF03126">
    <property type="entry name" value="Plus-3"/>
    <property type="match status" value="1"/>
</dbReference>
<proteinExistence type="predicted"/>
<dbReference type="SMART" id="SM00719">
    <property type="entry name" value="Plus3"/>
    <property type="match status" value="1"/>
</dbReference>
<evidence type="ECO:0000256" key="5">
    <source>
        <dbReference type="SAM" id="MobiDB-lite"/>
    </source>
</evidence>
<evidence type="ECO:0000313" key="8">
    <source>
        <dbReference type="Proteomes" id="UP000238350"/>
    </source>
</evidence>
<feature type="compositionally biased region" description="Low complexity" evidence="5">
    <location>
        <begin position="144"/>
        <end position="153"/>
    </location>
</feature>
<evidence type="ECO:0000259" key="6">
    <source>
        <dbReference type="PROSITE" id="PS51360"/>
    </source>
</evidence>
<name>A0A2T0FFP4_9ASCO</name>
<keyword evidence="8" id="KW-1185">Reference proteome</keyword>
<feature type="compositionally biased region" description="Acidic residues" evidence="5">
    <location>
        <begin position="193"/>
        <end position="207"/>
    </location>
</feature>
<feature type="compositionally biased region" description="Basic and acidic residues" evidence="5">
    <location>
        <begin position="208"/>
        <end position="227"/>
    </location>
</feature>
<dbReference type="InterPro" id="IPR004343">
    <property type="entry name" value="Plus-3_dom"/>
</dbReference>
<dbReference type="OrthoDB" id="166375at2759"/>
<feature type="domain" description="Plus3" evidence="6">
    <location>
        <begin position="231"/>
        <end position="364"/>
    </location>
</feature>
<dbReference type="PROSITE" id="PS51360">
    <property type="entry name" value="PLUS3"/>
    <property type="match status" value="1"/>
</dbReference>
<sequence length="533" mass="60566">MSDVDDDLLALAGAGGGSETEDELPVKRKREDSETEEEYGLGSDADEGDGDDDDDDNNDDDAAGPAASPSVDNSDEGEETTGDVEYGEKNPYPLEGKYRDEADRAKLLALPEIEREEILFDRSQEMQRFEERRYLAQRAHQRKQQLAQAQGDQRQLRRDREVVGVSGAKKNQLQALKKRRQERERRSQGAMDSDYEGSDEDEDEDEEKYGSDYSDREVEWDEGEKREEVKPLSASDLNRIRFGKTLLAKYCYYPNFEAAVTGSFVRVNIGYNHQKQQNVYRVCQVIKLVKVNKVYTFMDRVIDQVLLVSHAGSERQIEMGIASDSPITASEFEYWKNAMEQAQRSLPQRYRVDAKFNEMRELRRALTSQEIEEMVQRRQTLTGSKGANTVLERSVLQEQREQALEQGNKALVVELDERLASLEEKAAVRTASAADDKLSKLASVNERNRRNNVAEIRKAEIQAQAERRKSGNVIKADPFSRLRTTARIYYNDDGQEPAPVVESSTTETEESKVTMSALDKIIAGLDIKLEIEI</sequence>
<evidence type="ECO:0000256" key="4">
    <source>
        <dbReference type="ARBA" id="ARBA00023242"/>
    </source>
</evidence>
<dbReference type="Gene3D" id="3.90.70.200">
    <property type="entry name" value="Plus-3 domain"/>
    <property type="match status" value="1"/>
</dbReference>
<comment type="subcellular location">
    <subcellularLocation>
        <location evidence="1">Nucleus</location>
    </subcellularLocation>
</comment>
<dbReference type="AlphaFoldDB" id="A0A2T0FFP4"/>
<feature type="compositionally biased region" description="Acidic residues" evidence="5">
    <location>
        <begin position="33"/>
        <end position="62"/>
    </location>
</feature>
<dbReference type="GO" id="GO:1990269">
    <property type="term" value="F:RNA polymerase II C-terminal domain phosphoserine binding"/>
    <property type="evidence" value="ECO:0007669"/>
    <property type="project" value="TreeGrafter"/>
</dbReference>
<feature type="region of interest" description="Disordered" evidence="5">
    <location>
        <begin position="136"/>
        <end position="227"/>
    </location>
</feature>
<comment type="caution">
    <text evidence="7">The sequence shown here is derived from an EMBL/GenBank/DDBJ whole genome shotgun (WGS) entry which is preliminary data.</text>
</comment>
<accession>A0A2T0FFP4</accession>
<dbReference type="Proteomes" id="UP000238350">
    <property type="component" value="Unassembled WGS sequence"/>
</dbReference>
<evidence type="ECO:0000256" key="1">
    <source>
        <dbReference type="ARBA" id="ARBA00004123"/>
    </source>
</evidence>